<dbReference type="NCBIfam" id="TIGR00556">
    <property type="entry name" value="pantethn_trn"/>
    <property type="match status" value="1"/>
</dbReference>
<sequence length="147" mass="15554">MSAVPSQGQAGEGRVLGIGLDLCLCPRIGEVIGRHGERFLARIFTPAERAYVERLGGRNRTGAYAKRWAAKEACAKALGTGFARGVAFRDIEVRRNAAGAPELALSGGARQVLAALTAPGHRAQLFLSMSDDGPFAMAQVLIQQHAL</sequence>
<evidence type="ECO:0000256" key="4">
    <source>
        <dbReference type="ARBA" id="ARBA00022832"/>
    </source>
</evidence>
<comment type="function">
    <text evidence="8">Transfers the 4'-phosphopantetheine moiety from coenzyme A to a Ser of acyl-carrier-protein.</text>
</comment>
<keyword evidence="1 8" id="KW-0444">Lipid biosynthesis</keyword>
<dbReference type="InterPro" id="IPR037143">
    <property type="entry name" value="4-PPantetheinyl_Trfase_dom_sf"/>
</dbReference>
<dbReference type="GO" id="GO:0006633">
    <property type="term" value="P:fatty acid biosynthetic process"/>
    <property type="evidence" value="ECO:0007669"/>
    <property type="project" value="UniProtKB-UniRule"/>
</dbReference>
<evidence type="ECO:0000256" key="6">
    <source>
        <dbReference type="ARBA" id="ARBA00023098"/>
    </source>
</evidence>
<dbReference type="NCBIfam" id="TIGR00516">
    <property type="entry name" value="acpS"/>
    <property type="match status" value="1"/>
</dbReference>
<comment type="similarity">
    <text evidence="8">Belongs to the P-Pant transferase superfamily. AcpS family.</text>
</comment>
<dbReference type="InterPro" id="IPR002582">
    <property type="entry name" value="ACPS"/>
</dbReference>
<evidence type="ECO:0000313" key="11">
    <source>
        <dbReference type="Proteomes" id="UP000315037"/>
    </source>
</evidence>
<evidence type="ECO:0000256" key="3">
    <source>
        <dbReference type="ARBA" id="ARBA00022723"/>
    </source>
</evidence>
<proteinExistence type="inferred from homology"/>
<dbReference type="HAMAP" id="MF_00101">
    <property type="entry name" value="AcpS"/>
    <property type="match status" value="1"/>
</dbReference>
<keyword evidence="11" id="KW-1185">Reference proteome</keyword>
<dbReference type="AlphaFoldDB" id="A0A506UQN5"/>
<feature type="binding site" evidence="8">
    <location>
        <position position="21"/>
    </location>
    <ligand>
        <name>Mg(2+)</name>
        <dbReference type="ChEBI" id="CHEBI:18420"/>
    </ligand>
</feature>
<keyword evidence="6 8" id="KW-0443">Lipid metabolism</keyword>
<keyword evidence="7 8" id="KW-0275">Fatty acid biosynthesis</keyword>
<comment type="cofactor">
    <cofactor evidence="8">
        <name>Mg(2+)</name>
        <dbReference type="ChEBI" id="CHEBI:18420"/>
    </cofactor>
</comment>
<evidence type="ECO:0000256" key="2">
    <source>
        <dbReference type="ARBA" id="ARBA00022679"/>
    </source>
</evidence>
<dbReference type="InterPro" id="IPR004568">
    <property type="entry name" value="Ppantetheine-prot_Trfase_dom"/>
</dbReference>
<evidence type="ECO:0000259" key="9">
    <source>
        <dbReference type="Pfam" id="PF01648"/>
    </source>
</evidence>
<comment type="subcellular location">
    <subcellularLocation>
        <location evidence="8">Cytoplasm</location>
    </subcellularLocation>
</comment>
<keyword evidence="3 8" id="KW-0479">Metal-binding</keyword>
<keyword evidence="8" id="KW-0963">Cytoplasm</keyword>
<dbReference type="SUPFAM" id="SSF56214">
    <property type="entry name" value="4'-phosphopantetheinyl transferase"/>
    <property type="match status" value="1"/>
</dbReference>
<feature type="binding site" evidence="8">
    <location>
        <position position="72"/>
    </location>
    <ligand>
        <name>Mg(2+)</name>
        <dbReference type="ChEBI" id="CHEBI:18420"/>
    </ligand>
</feature>
<keyword evidence="2 8" id="KW-0808">Transferase</keyword>
<evidence type="ECO:0000256" key="8">
    <source>
        <dbReference type="HAMAP-Rule" id="MF_00101"/>
    </source>
</evidence>
<feature type="domain" description="4'-phosphopantetheinyl transferase" evidence="9">
    <location>
        <begin position="17"/>
        <end position="111"/>
    </location>
</feature>
<dbReference type="EC" id="2.7.8.7" evidence="8"/>
<dbReference type="GO" id="GO:0008897">
    <property type="term" value="F:holo-[acyl-carrier-protein] synthase activity"/>
    <property type="evidence" value="ECO:0007669"/>
    <property type="project" value="UniProtKB-UniRule"/>
</dbReference>
<evidence type="ECO:0000313" key="10">
    <source>
        <dbReference type="EMBL" id="TPW35433.1"/>
    </source>
</evidence>
<name>A0A506UQN5_9PROT</name>
<dbReference type="RefSeq" id="WP_165599960.1">
    <property type="nucleotide sequence ID" value="NZ_SORZ01000001.1"/>
</dbReference>
<dbReference type="GO" id="GO:0005737">
    <property type="term" value="C:cytoplasm"/>
    <property type="evidence" value="ECO:0007669"/>
    <property type="project" value="UniProtKB-SubCell"/>
</dbReference>
<dbReference type="InterPro" id="IPR008278">
    <property type="entry name" value="4-PPantetheinyl_Trfase_dom"/>
</dbReference>
<protein>
    <recommendedName>
        <fullName evidence="8">Holo-[acyl-carrier-protein] synthase</fullName>
        <shortName evidence="8">Holo-ACP synthase</shortName>
        <ecNumber evidence="8">2.7.8.7</ecNumber>
    </recommendedName>
    <alternativeName>
        <fullName evidence="8">4'-phosphopantetheinyl transferase AcpS</fullName>
    </alternativeName>
</protein>
<keyword evidence="4 8" id="KW-0276">Fatty acid metabolism</keyword>
<gene>
    <name evidence="8" type="primary">acpS</name>
    <name evidence="10" type="ORF">E3202_00070</name>
</gene>
<comment type="caution">
    <text evidence="10">The sequence shown here is derived from an EMBL/GenBank/DDBJ whole genome shotgun (WGS) entry which is preliminary data.</text>
</comment>
<dbReference type="EMBL" id="SORZ01000001">
    <property type="protein sequence ID" value="TPW35433.1"/>
    <property type="molecule type" value="Genomic_DNA"/>
</dbReference>
<accession>A0A506UQN5</accession>
<organism evidence="10 11">
    <name type="scientific">Oecophyllibacter saccharovorans</name>
    <dbReference type="NCBI Taxonomy" id="2558360"/>
    <lineage>
        <taxon>Bacteria</taxon>
        <taxon>Pseudomonadati</taxon>
        <taxon>Pseudomonadota</taxon>
        <taxon>Alphaproteobacteria</taxon>
        <taxon>Acetobacterales</taxon>
        <taxon>Acetobacteraceae</taxon>
        <taxon>Oecophyllibacter</taxon>
    </lineage>
</organism>
<evidence type="ECO:0000256" key="1">
    <source>
        <dbReference type="ARBA" id="ARBA00022516"/>
    </source>
</evidence>
<reference evidence="10 11" key="1">
    <citation type="submission" date="2019-03" db="EMBL/GenBank/DDBJ databases">
        <title>The complete genome sequence of Neokomagataea sp. Jb2 NBRC113641.</title>
        <authorList>
            <person name="Chua K.-O."/>
            <person name="Chan K.-G."/>
            <person name="See-Too W.-S."/>
        </authorList>
    </citation>
    <scope>NUCLEOTIDE SEQUENCE [LARGE SCALE GENOMIC DNA]</scope>
    <source>
        <strain evidence="10 11">Jb2</strain>
    </source>
</reference>
<comment type="catalytic activity">
    <reaction evidence="8">
        <text>apo-[ACP] + CoA = holo-[ACP] + adenosine 3',5'-bisphosphate + H(+)</text>
        <dbReference type="Rhea" id="RHEA:12068"/>
        <dbReference type="Rhea" id="RHEA-COMP:9685"/>
        <dbReference type="Rhea" id="RHEA-COMP:9690"/>
        <dbReference type="ChEBI" id="CHEBI:15378"/>
        <dbReference type="ChEBI" id="CHEBI:29999"/>
        <dbReference type="ChEBI" id="CHEBI:57287"/>
        <dbReference type="ChEBI" id="CHEBI:58343"/>
        <dbReference type="ChEBI" id="CHEBI:64479"/>
        <dbReference type="EC" id="2.7.8.7"/>
    </reaction>
</comment>
<evidence type="ECO:0000256" key="7">
    <source>
        <dbReference type="ARBA" id="ARBA00023160"/>
    </source>
</evidence>
<dbReference type="GO" id="GO:0000287">
    <property type="term" value="F:magnesium ion binding"/>
    <property type="evidence" value="ECO:0007669"/>
    <property type="project" value="UniProtKB-UniRule"/>
</dbReference>
<dbReference type="Proteomes" id="UP000315037">
    <property type="component" value="Unassembled WGS sequence"/>
</dbReference>
<keyword evidence="5 8" id="KW-0460">Magnesium</keyword>
<evidence type="ECO:0000256" key="5">
    <source>
        <dbReference type="ARBA" id="ARBA00022842"/>
    </source>
</evidence>
<dbReference type="Gene3D" id="3.90.470.20">
    <property type="entry name" value="4'-phosphopantetheinyl transferase domain"/>
    <property type="match status" value="1"/>
</dbReference>
<dbReference type="Pfam" id="PF01648">
    <property type="entry name" value="ACPS"/>
    <property type="match status" value="1"/>
</dbReference>